<organism evidence="2 3">
    <name type="scientific">Lentithecium fluviatile CBS 122367</name>
    <dbReference type="NCBI Taxonomy" id="1168545"/>
    <lineage>
        <taxon>Eukaryota</taxon>
        <taxon>Fungi</taxon>
        <taxon>Dikarya</taxon>
        <taxon>Ascomycota</taxon>
        <taxon>Pezizomycotina</taxon>
        <taxon>Dothideomycetes</taxon>
        <taxon>Pleosporomycetidae</taxon>
        <taxon>Pleosporales</taxon>
        <taxon>Massarineae</taxon>
        <taxon>Lentitheciaceae</taxon>
        <taxon>Lentithecium</taxon>
    </lineage>
</organism>
<sequence length="126" mass="14380">MTPPKSVIKYVETISGVRFEIHYAFTQPFPTQYGVRARIQLDGKKVRSQAWNQHELFAGEKNIKGIVSVQNGQDVRFPFPFSELHTEEDCVSSAIDGGSAAIEEITVEFDFVTNVRRRRQTKFRAT</sequence>
<evidence type="ECO:0000313" key="3">
    <source>
        <dbReference type="Proteomes" id="UP000799291"/>
    </source>
</evidence>
<evidence type="ECO:0000259" key="1">
    <source>
        <dbReference type="Pfam" id="PF25534"/>
    </source>
</evidence>
<reference evidence="2" key="1">
    <citation type="journal article" date="2020" name="Stud. Mycol.">
        <title>101 Dothideomycetes genomes: a test case for predicting lifestyles and emergence of pathogens.</title>
        <authorList>
            <person name="Haridas S."/>
            <person name="Albert R."/>
            <person name="Binder M."/>
            <person name="Bloem J."/>
            <person name="Labutti K."/>
            <person name="Salamov A."/>
            <person name="Andreopoulos B."/>
            <person name="Baker S."/>
            <person name="Barry K."/>
            <person name="Bills G."/>
            <person name="Bluhm B."/>
            <person name="Cannon C."/>
            <person name="Castanera R."/>
            <person name="Culley D."/>
            <person name="Daum C."/>
            <person name="Ezra D."/>
            <person name="Gonzalez J."/>
            <person name="Henrissat B."/>
            <person name="Kuo A."/>
            <person name="Liang C."/>
            <person name="Lipzen A."/>
            <person name="Lutzoni F."/>
            <person name="Magnuson J."/>
            <person name="Mondo S."/>
            <person name="Nolan M."/>
            <person name="Ohm R."/>
            <person name="Pangilinan J."/>
            <person name="Park H.-J."/>
            <person name="Ramirez L."/>
            <person name="Alfaro M."/>
            <person name="Sun H."/>
            <person name="Tritt A."/>
            <person name="Yoshinaga Y."/>
            <person name="Zwiers L.-H."/>
            <person name="Turgeon B."/>
            <person name="Goodwin S."/>
            <person name="Spatafora J."/>
            <person name="Crous P."/>
            <person name="Grigoriev I."/>
        </authorList>
    </citation>
    <scope>NUCLEOTIDE SEQUENCE</scope>
    <source>
        <strain evidence="2">CBS 122367</strain>
    </source>
</reference>
<gene>
    <name evidence="2" type="ORF">K458DRAFT_163507</name>
</gene>
<dbReference type="Pfam" id="PF25534">
    <property type="entry name" value="DUF7918"/>
    <property type="match status" value="1"/>
</dbReference>
<protein>
    <recommendedName>
        <fullName evidence="1">DUF7918 domain-containing protein</fullName>
    </recommendedName>
</protein>
<dbReference type="AlphaFoldDB" id="A0A6G1IGD0"/>
<evidence type="ECO:0000313" key="2">
    <source>
        <dbReference type="EMBL" id="KAF2677286.1"/>
    </source>
</evidence>
<dbReference type="EMBL" id="MU005624">
    <property type="protein sequence ID" value="KAF2677286.1"/>
    <property type="molecule type" value="Genomic_DNA"/>
</dbReference>
<proteinExistence type="predicted"/>
<accession>A0A6G1IGD0</accession>
<name>A0A6G1IGD0_9PLEO</name>
<dbReference type="Proteomes" id="UP000799291">
    <property type="component" value="Unassembled WGS sequence"/>
</dbReference>
<dbReference type="OrthoDB" id="3364132at2759"/>
<keyword evidence="3" id="KW-1185">Reference proteome</keyword>
<dbReference type="InterPro" id="IPR057678">
    <property type="entry name" value="DUF7918"/>
</dbReference>
<feature type="domain" description="DUF7918" evidence="1">
    <location>
        <begin position="4"/>
        <end position="121"/>
    </location>
</feature>